<reference evidence="3" key="1">
    <citation type="submission" date="2013-09" db="EMBL/GenBank/DDBJ databases">
        <title>Corchorus olitorius genome sequencing.</title>
        <authorList>
            <person name="Alam M."/>
            <person name="Haque M.S."/>
            <person name="Islam M.S."/>
            <person name="Emdad E.M."/>
            <person name="Islam M.M."/>
            <person name="Ahmed B."/>
            <person name="Halim A."/>
            <person name="Hossen Q.M.M."/>
            <person name="Hossain M.Z."/>
            <person name="Ahmed R."/>
            <person name="Khan M.M."/>
            <person name="Islam R."/>
            <person name="Rashid M.M."/>
            <person name="Khan S.A."/>
            <person name="Rahman M.S."/>
            <person name="Alam M."/>
            <person name="Yahiya A.S."/>
            <person name="Khan M.S."/>
            <person name="Azam M.S."/>
            <person name="Haque T."/>
            <person name="Lashkar M.Z.H."/>
            <person name="Akhand A.I."/>
            <person name="Morshed G."/>
            <person name="Roy S."/>
            <person name="Uddin K.S."/>
            <person name="Rabeya T."/>
            <person name="Hossain A.S."/>
            <person name="Chowdhury A."/>
            <person name="Snigdha A.R."/>
            <person name="Mortoza M.S."/>
            <person name="Matin S.A."/>
            <person name="Hoque S.M.E."/>
            <person name="Islam M.K."/>
            <person name="Roy D.K."/>
            <person name="Haider R."/>
            <person name="Moosa M.M."/>
            <person name="Elias S.M."/>
            <person name="Hasan A.M."/>
            <person name="Jahan S."/>
            <person name="Shafiuddin M."/>
            <person name="Mahmood N."/>
            <person name="Shommy N.S."/>
        </authorList>
    </citation>
    <scope>NUCLEOTIDE SEQUENCE [LARGE SCALE GENOMIC DNA]</scope>
    <source>
        <strain evidence="3">cv. O-4</strain>
    </source>
</reference>
<comment type="caution">
    <text evidence="2">The sequence shown here is derived from an EMBL/GenBank/DDBJ whole genome shotgun (WGS) entry which is preliminary data.</text>
</comment>
<keyword evidence="3" id="KW-1185">Reference proteome</keyword>
<feature type="region of interest" description="Disordered" evidence="1">
    <location>
        <begin position="44"/>
        <end position="74"/>
    </location>
</feature>
<name>A0A1R3L110_9ROSI</name>
<evidence type="ECO:0000313" key="2">
    <source>
        <dbReference type="EMBL" id="OMP13011.1"/>
    </source>
</evidence>
<protein>
    <submittedName>
        <fullName evidence="2">Uncharacterized protein</fullName>
    </submittedName>
</protein>
<sequence length="285" mass="30390">MAPSGRNRMPTATSVWARWAPDAPDSAIGSPREVPRELVGHPAAARAALQRPDQRGRTGRLDGRGRHAERGQPLRDDGEVFVLAEGVEAHPEAEALGQRDLLFHDLARMHLAVRRMRVTEVFLHVFRQQVPAVAGRIDQHVGRRGGHGAVQDGFQRLVAGLALLEAQVVAVDDEFLGTAGHHLDDVGQVGEVGLVHLDEAQPLAGIGLQAGLDEGGLAGAARAREQHVVGRAALDELPAPGHGGVPVGCGKRPGQHRLDAVDELLGALQEVVEAIVHGMNRVQER</sequence>
<dbReference type="Proteomes" id="UP000187203">
    <property type="component" value="Unassembled WGS sequence"/>
</dbReference>
<accession>A0A1R3L110</accession>
<proteinExistence type="predicted"/>
<gene>
    <name evidence="2" type="ORF">COLO4_02438</name>
</gene>
<feature type="compositionally biased region" description="Basic and acidic residues" evidence="1">
    <location>
        <begin position="52"/>
        <end position="74"/>
    </location>
</feature>
<evidence type="ECO:0000256" key="1">
    <source>
        <dbReference type="SAM" id="MobiDB-lite"/>
    </source>
</evidence>
<dbReference type="EMBL" id="AWUE01005393">
    <property type="protein sequence ID" value="OMP13011.1"/>
    <property type="molecule type" value="Genomic_DNA"/>
</dbReference>
<organism evidence="2 3">
    <name type="scientific">Corchorus olitorius</name>
    <dbReference type="NCBI Taxonomy" id="93759"/>
    <lineage>
        <taxon>Eukaryota</taxon>
        <taxon>Viridiplantae</taxon>
        <taxon>Streptophyta</taxon>
        <taxon>Embryophyta</taxon>
        <taxon>Tracheophyta</taxon>
        <taxon>Spermatophyta</taxon>
        <taxon>Magnoliopsida</taxon>
        <taxon>eudicotyledons</taxon>
        <taxon>Gunneridae</taxon>
        <taxon>Pentapetalae</taxon>
        <taxon>rosids</taxon>
        <taxon>malvids</taxon>
        <taxon>Malvales</taxon>
        <taxon>Malvaceae</taxon>
        <taxon>Grewioideae</taxon>
        <taxon>Apeibeae</taxon>
        <taxon>Corchorus</taxon>
    </lineage>
</organism>
<dbReference type="AlphaFoldDB" id="A0A1R3L110"/>
<evidence type="ECO:0000313" key="3">
    <source>
        <dbReference type="Proteomes" id="UP000187203"/>
    </source>
</evidence>